<dbReference type="InterPro" id="IPR004839">
    <property type="entry name" value="Aminotransferase_I/II_large"/>
</dbReference>
<comment type="cofactor">
    <cofactor evidence="1">
        <name>pyridoxal 5'-phosphate</name>
        <dbReference type="ChEBI" id="CHEBI:597326"/>
    </cofactor>
</comment>
<evidence type="ECO:0000256" key="6">
    <source>
        <dbReference type="ARBA" id="ARBA00022898"/>
    </source>
</evidence>
<dbReference type="InterPro" id="IPR015421">
    <property type="entry name" value="PyrdxlP-dep_Trfase_major"/>
</dbReference>
<dbReference type="GO" id="GO:0030170">
    <property type="term" value="F:pyridoxal phosphate binding"/>
    <property type="evidence" value="ECO:0007669"/>
    <property type="project" value="InterPro"/>
</dbReference>
<dbReference type="NCBIfam" id="TIGR01140">
    <property type="entry name" value="L_thr_O3P_dcar"/>
    <property type="match status" value="1"/>
</dbReference>
<dbReference type="EC" id="4.1.1.81" evidence="4"/>
<dbReference type="GO" id="GO:0048472">
    <property type="term" value="F:threonine-phosphate decarboxylase activity"/>
    <property type="evidence" value="ECO:0007669"/>
    <property type="project" value="UniProtKB-EC"/>
</dbReference>
<dbReference type="Gene3D" id="3.40.640.10">
    <property type="entry name" value="Type I PLP-dependent aspartate aminotransferase-like (Major domain)"/>
    <property type="match status" value="1"/>
</dbReference>
<accession>A0A0R1NPG5</accession>
<dbReference type="PROSITE" id="PS00105">
    <property type="entry name" value="AA_TRANSFER_CLASS_1"/>
    <property type="match status" value="1"/>
</dbReference>
<evidence type="ECO:0000256" key="3">
    <source>
        <dbReference type="ARBA" id="ARBA00004953"/>
    </source>
</evidence>
<proteinExistence type="predicted"/>
<dbReference type="InterPro" id="IPR015422">
    <property type="entry name" value="PyrdxlP-dep_Trfase_small"/>
</dbReference>
<keyword evidence="7" id="KW-0456">Lyase</keyword>
<evidence type="ECO:0000313" key="12">
    <source>
        <dbReference type="Proteomes" id="UP000051439"/>
    </source>
</evidence>
<evidence type="ECO:0000256" key="4">
    <source>
        <dbReference type="ARBA" id="ARBA00012285"/>
    </source>
</evidence>
<comment type="caution">
    <text evidence="11">The sequence shown here is derived from an EMBL/GenBank/DDBJ whole genome shotgun (WGS) entry which is preliminary data.</text>
</comment>
<comment type="pathway">
    <text evidence="3">Cofactor biosynthesis; adenosylcobalamin biosynthesis.</text>
</comment>
<reference evidence="11 12" key="1">
    <citation type="journal article" date="2015" name="Genome Announc.">
        <title>Expanding the biotechnology potential of lactobacilli through comparative genomics of 213 strains and associated genera.</title>
        <authorList>
            <person name="Sun Z."/>
            <person name="Harris H.M."/>
            <person name="McCann A."/>
            <person name="Guo C."/>
            <person name="Argimon S."/>
            <person name="Zhang W."/>
            <person name="Yang X."/>
            <person name="Jeffery I.B."/>
            <person name="Cooney J.C."/>
            <person name="Kagawa T.F."/>
            <person name="Liu W."/>
            <person name="Song Y."/>
            <person name="Salvetti E."/>
            <person name="Wrobel A."/>
            <person name="Rasinkangas P."/>
            <person name="Parkhill J."/>
            <person name="Rea M.C."/>
            <person name="O'Sullivan O."/>
            <person name="Ritari J."/>
            <person name="Douillard F.P."/>
            <person name="Paul Ross R."/>
            <person name="Yang R."/>
            <person name="Briner A.E."/>
            <person name="Felis G.E."/>
            <person name="de Vos W.M."/>
            <person name="Barrangou R."/>
            <person name="Klaenhammer T.R."/>
            <person name="Caufield P.W."/>
            <person name="Cui Y."/>
            <person name="Zhang H."/>
            <person name="O'Toole P.W."/>
        </authorList>
    </citation>
    <scope>NUCLEOTIDE SEQUENCE [LARGE SCALE GENOMIC DNA]</scope>
    <source>
        <strain evidence="11 12">DSM 19906</strain>
    </source>
</reference>
<sequence>MKVIHGGNREKIASRLGITANEMIDFSANINPLGLSKHLLEILQQSLNQIVYYPNPEYPDLKRAIATHFNVSSHDVMVGNGAVQMIFDTANAVQAKKALVLAPTFGEYERSFTRSGMAVDHYYLKAENRFQLDADDLISYLEAQVDIDLICLCNPNNPTGSIIQPTDMQRIANYCVDKHKWLIIDEAFMDFVDHDKWSFVNHLTEQLPVIILRSATKFFAIPGLRLGFAVTKNQRLQQALQTQAEPWSVNTLADHFGQHMYEDHEYIDATYQWLNSEKPWLFDELQQLPNLQVFDSFANYYLIKSDIPNLREKLWHQRMMIRSCVDYYGLNDHYYRVAVRSHSENEQLVAALRAVVVNPVS</sequence>
<dbReference type="RefSeq" id="WP_008858150.1">
    <property type="nucleotide sequence ID" value="NZ_AZEB01000013.1"/>
</dbReference>
<dbReference type="Gene3D" id="3.90.1150.10">
    <property type="entry name" value="Aspartate Aminotransferase, domain 1"/>
    <property type="match status" value="1"/>
</dbReference>
<comment type="catalytic activity">
    <reaction evidence="9">
        <text>O-phospho-L-threonine + H(+) = (R)-1-aminopropan-2-yl phosphate + CO2</text>
        <dbReference type="Rhea" id="RHEA:11492"/>
        <dbReference type="ChEBI" id="CHEBI:15378"/>
        <dbReference type="ChEBI" id="CHEBI:16526"/>
        <dbReference type="ChEBI" id="CHEBI:58563"/>
        <dbReference type="ChEBI" id="CHEBI:58675"/>
        <dbReference type="EC" id="4.1.1.81"/>
    </reaction>
</comment>
<keyword evidence="5" id="KW-0169">Cobalamin biosynthesis</keyword>
<dbReference type="CDD" id="cd00609">
    <property type="entry name" value="AAT_like"/>
    <property type="match status" value="1"/>
</dbReference>
<evidence type="ECO:0000256" key="1">
    <source>
        <dbReference type="ARBA" id="ARBA00001933"/>
    </source>
</evidence>
<evidence type="ECO:0000259" key="10">
    <source>
        <dbReference type="Pfam" id="PF00155"/>
    </source>
</evidence>
<dbReference type="GO" id="GO:0009236">
    <property type="term" value="P:cobalamin biosynthetic process"/>
    <property type="evidence" value="ECO:0007669"/>
    <property type="project" value="UniProtKB-UniPathway"/>
</dbReference>
<evidence type="ECO:0000256" key="7">
    <source>
        <dbReference type="ARBA" id="ARBA00023239"/>
    </source>
</evidence>
<comment type="function">
    <text evidence="2">Decarboxylates L-threonine-O-3-phosphate to yield (R)-1-amino-2-propanol O-2-phosphate, the precursor for the linkage between the nucleotide loop and the corrin ring in cobalamin.</text>
</comment>
<evidence type="ECO:0000313" key="11">
    <source>
        <dbReference type="EMBL" id="KRL21641.1"/>
    </source>
</evidence>
<dbReference type="SUPFAM" id="SSF53383">
    <property type="entry name" value="PLP-dependent transferases"/>
    <property type="match status" value="1"/>
</dbReference>
<dbReference type="InterPro" id="IPR015424">
    <property type="entry name" value="PyrdxlP-dep_Trfase"/>
</dbReference>
<dbReference type="PANTHER" id="PTHR42885">
    <property type="entry name" value="HISTIDINOL-PHOSPHATE AMINOTRANSFERASE-RELATED"/>
    <property type="match status" value="1"/>
</dbReference>
<dbReference type="Pfam" id="PF00155">
    <property type="entry name" value="Aminotran_1_2"/>
    <property type="match status" value="1"/>
</dbReference>
<dbReference type="UniPathway" id="UPA00148"/>
<dbReference type="EMBL" id="AZEB01000013">
    <property type="protein sequence ID" value="KRL21641.1"/>
    <property type="molecule type" value="Genomic_DNA"/>
</dbReference>
<dbReference type="AlphaFoldDB" id="A0A0R1NPG5"/>
<dbReference type="PANTHER" id="PTHR42885:SF1">
    <property type="entry name" value="THREONINE-PHOSPHATE DECARBOXYLASE"/>
    <property type="match status" value="1"/>
</dbReference>
<evidence type="ECO:0000256" key="2">
    <source>
        <dbReference type="ARBA" id="ARBA00003444"/>
    </source>
</evidence>
<dbReference type="PATRIC" id="fig|1423766.4.peg.688"/>
<evidence type="ECO:0000256" key="9">
    <source>
        <dbReference type="ARBA" id="ARBA00048531"/>
    </source>
</evidence>
<keyword evidence="12" id="KW-1185">Reference proteome</keyword>
<keyword evidence="6" id="KW-0663">Pyridoxal phosphate</keyword>
<name>A0A0R1NPG5_9LACO</name>
<evidence type="ECO:0000256" key="5">
    <source>
        <dbReference type="ARBA" id="ARBA00022573"/>
    </source>
</evidence>
<dbReference type="InterPro" id="IPR004838">
    <property type="entry name" value="NHTrfase_class1_PyrdxlP-BS"/>
</dbReference>
<organism evidence="11 12">
    <name type="scientific">Lentilactobacillus kisonensis DSM 19906 = JCM 15041</name>
    <dbReference type="NCBI Taxonomy" id="1423766"/>
    <lineage>
        <taxon>Bacteria</taxon>
        <taxon>Bacillati</taxon>
        <taxon>Bacillota</taxon>
        <taxon>Bacilli</taxon>
        <taxon>Lactobacillales</taxon>
        <taxon>Lactobacillaceae</taxon>
        <taxon>Lentilactobacillus</taxon>
    </lineage>
</organism>
<dbReference type="InterPro" id="IPR005860">
    <property type="entry name" value="CobD"/>
</dbReference>
<protein>
    <recommendedName>
        <fullName evidence="4">threonine-phosphate decarboxylase</fullName>
        <ecNumber evidence="4">4.1.1.81</ecNumber>
    </recommendedName>
    <alternativeName>
        <fullName evidence="8">L-threonine-O-3-phosphate decarboxylase</fullName>
    </alternativeName>
</protein>
<evidence type="ECO:0000256" key="8">
    <source>
        <dbReference type="ARBA" id="ARBA00029996"/>
    </source>
</evidence>
<feature type="domain" description="Aminotransferase class I/classII large" evidence="10">
    <location>
        <begin position="22"/>
        <end position="352"/>
    </location>
</feature>
<gene>
    <name evidence="11" type="ORF">FC98_GL000668</name>
</gene>
<dbReference type="Proteomes" id="UP000051439">
    <property type="component" value="Unassembled WGS sequence"/>
</dbReference>